<accession>A0AAD5QW24</accession>
<sequence>MAALICCIFGPEKIEPLYFREDLKRLQSEVQCVERSAPTTRRVNRQTMTSQDCTAYVTATPGSKEREREIAGGELRMAMNERGAVLGDRAGPERGVQSTGICRRCPGRQQDTHRGSRPLGKGKDREEAGRPSSMPRRRGGFGLSSLRRELHLHNLFRDSPRGDNSASQSDTGIPVSATFSAHLAPSVAPQTTVHARRESFLYRSSEDTRDNRSTAR</sequence>
<dbReference type="AlphaFoldDB" id="A0AAD5QW24"/>
<feature type="region of interest" description="Disordered" evidence="1">
    <location>
        <begin position="183"/>
        <end position="216"/>
    </location>
</feature>
<dbReference type="EMBL" id="JAHQIW010004752">
    <property type="protein sequence ID" value="KAJ1363537.1"/>
    <property type="molecule type" value="Genomic_DNA"/>
</dbReference>
<dbReference type="Proteomes" id="UP001196413">
    <property type="component" value="Unassembled WGS sequence"/>
</dbReference>
<name>A0AAD5QW24_PARTN</name>
<feature type="compositionally biased region" description="Basic and acidic residues" evidence="1">
    <location>
        <begin position="195"/>
        <end position="216"/>
    </location>
</feature>
<protein>
    <submittedName>
        <fullName evidence="2">Uncharacterized protein</fullName>
    </submittedName>
</protein>
<organism evidence="2 3">
    <name type="scientific">Parelaphostrongylus tenuis</name>
    <name type="common">Meningeal worm</name>
    <dbReference type="NCBI Taxonomy" id="148309"/>
    <lineage>
        <taxon>Eukaryota</taxon>
        <taxon>Metazoa</taxon>
        <taxon>Ecdysozoa</taxon>
        <taxon>Nematoda</taxon>
        <taxon>Chromadorea</taxon>
        <taxon>Rhabditida</taxon>
        <taxon>Rhabditina</taxon>
        <taxon>Rhabditomorpha</taxon>
        <taxon>Strongyloidea</taxon>
        <taxon>Metastrongylidae</taxon>
        <taxon>Parelaphostrongylus</taxon>
    </lineage>
</organism>
<reference evidence="2" key="1">
    <citation type="submission" date="2021-06" db="EMBL/GenBank/DDBJ databases">
        <title>Parelaphostrongylus tenuis whole genome reference sequence.</title>
        <authorList>
            <person name="Garwood T.J."/>
            <person name="Larsen P.A."/>
            <person name="Fountain-Jones N.M."/>
            <person name="Garbe J.R."/>
            <person name="Macchietto M.G."/>
            <person name="Kania S.A."/>
            <person name="Gerhold R.W."/>
            <person name="Richards J.E."/>
            <person name="Wolf T.M."/>
        </authorList>
    </citation>
    <scope>NUCLEOTIDE SEQUENCE</scope>
    <source>
        <strain evidence="2">MNPRO001-30</strain>
        <tissue evidence="2">Meninges</tissue>
    </source>
</reference>
<gene>
    <name evidence="2" type="ORF">KIN20_023424</name>
</gene>
<evidence type="ECO:0000256" key="1">
    <source>
        <dbReference type="SAM" id="MobiDB-lite"/>
    </source>
</evidence>
<proteinExistence type="predicted"/>
<evidence type="ECO:0000313" key="2">
    <source>
        <dbReference type="EMBL" id="KAJ1363537.1"/>
    </source>
</evidence>
<feature type="region of interest" description="Disordered" evidence="1">
    <location>
        <begin position="87"/>
        <end position="143"/>
    </location>
</feature>
<comment type="caution">
    <text evidence="2">The sequence shown here is derived from an EMBL/GenBank/DDBJ whole genome shotgun (WGS) entry which is preliminary data.</text>
</comment>
<evidence type="ECO:0000313" key="3">
    <source>
        <dbReference type="Proteomes" id="UP001196413"/>
    </source>
</evidence>
<keyword evidence="3" id="KW-1185">Reference proteome</keyword>